<reference evidence="4" key="4">
    <citation type="submission" date="2019-03" db="UniProtKB">
        <authorList>
            <consortium name="EnsemblPlants"/>
        </authorList>
    </citation>
    <scope>IDENTIFICATION</scope>
</reference>
<dbReference type="InterPro" id="IPR031052">
    <property type="entry name" value="FHY3/FAR1"/>
</dbReference>
<dbReference type="AlphaFoldDB" id="A0A452XM60"/>
<evidence type="ECO:0000256" key="1">
    <source>
        <dbReference type="PROSITE-ProRule" id="PRU00325"/>
    </source>
</evidence>
<dbReference type="PANTHER" id="PTHR31669">
    <property type="entry name" value="PROTEIN FAR1-RELATED SEQUENCE 10-RELATED"/>
    <property type="match status" value="1"/>
</dbReference>
<comment type="subcellular location">
    <subcellularLocation>
        <location evidence="2">Nucleus</location>
    </subcellularLocation>
</comment>
<keyword evidence="2" id="KW-0539">Nucleus</keyword>
<dbReference type="GO" id="GO:0006355">
    <property type="term" value="P:regulation of DNA-templated transcription"/>
    <property type="evidence" value="ECO:0007669"/>
    <property type="project" value="UniProtKB-UniRule"/>
</dbReference>
<reference evidence="5" key="1">
    <citation type="journal article" date="2014" name="Science">
        <title>Ancient hybridizations among the ancestral genomes of bread wheat.</title>
        <authorList>
            <consortium name="International Wheat Genome Sequencing Consortium,"/>
            <person name="Marcussen T."/>
            <person name="Sandve S.R."/>
            <person name="Heier L."/>
            <person name="Spannagl M."/>
            <person name="Pfeifer M."/>
            <person name="Jakobsen K.S."/>
            <person name="Wulff B.B."/>
            <person name="Steuernagel B."/>
            <person name="Mayer K.F."/>
            <person name="Olsen O.A."/>
        </authorList>
    </citation>
    <scope>NUCLEOTIDE SEQUENCE [LARGE SCALE GENOMIC DNA]</scope>
    <source>
        <strain evidence="5">cv. AL8/78</strain>
    </source>
</reference>
<sequence length="297" mass="35458">MRDEEEESLEWVFSEFMRMMGGPAPRTILTDQNRAMELAIKKIYPSTVHRWCKWHVLKKAKETLGPLYTEKSDFQDEFHKVVKHMLTIDEFEAAWGILLDKYNLRKHTYMTQLYEIREKWAKLYFKGVFCAKMTSTQRSESVNHMLKTYMPPLSPMRIFVRQYMRLQFDREREESYEEQRTMIGGAVRTNLAIQQHASRIYTRAMLEEFGRLLIETTAYNVTEIEKMRKYLTVHNNAAKREKWSRVEYKVNINDDQSEFTCECGQFEHTGMLCSHVRRVNFGSRFYPDSMENVLGQA</sequence>
<comment type="function">
    <text evidence="2">Putative transcription activator involved in regulating light control of development.</text>
</comment>
<proteinExistence type="inferred from homology"/>
<reference evidence="5" key="2">
    <citation type="journal article" date="2017" name="Nat. Plants">
        <title>The Aegilops tauschii genome reveals multiple impacts of transposons.</title>
        <authorList>
            <person name="Zhao G."/>
            <person name="Zou C."/>
            <person name="Li K."/>
            <person name="Wang K."/>
            <person name="Li T."/>
            <person name="Gao L."/>
            <person name="Zhang X."/>
            <person name="Wang H."/>
            <person name="Yang Z."/>
            <person name="Liu X."/>
            <person name="Jiang W."/>
            <person name="Mao L."/>
            <person name="Kong X."/>
            <person name="Jiao Y."/>
            <person name="Jia J."/>
        </authorList>
    </citation>
    <scope>NUCLEOTIDE SEQUENCE [LARGE SCALE GENOMIC DNA]</scope>
    <source>
        <strain evidence="5">cv. AL8/78</strain>
    </source>
</reference>
<reference evidence="4" key="3">
    <citation type="journal article" date="2017" name="Nature">
        <title>Genome sequence of the progenitor of the wheat D genome Aegilops tauschii.</title>
        <authorList>
            <person name="Luo M.C."/>
            <person name="Gu Y.Q."/>
            <person name="Puiu D."/>
            <person name="Wang H."/>
            <person name="Twardziok S.O."/>
            <person name="Deal K.R."/>
            <person name="Huo N."/>
            <person name="Zhu T."/>
            <person name="Wang L."/>
            <person name="Wang Y."/>
            <person name="McGuire P.E."/>
            <person name="Liu S."/>
            <person name="Long H."/>
            <person name="Ramasamy R.K."/>
            <person name="Rodriguez J.C."/>
            <person name="Van S.L."/>
            <person name="Yuan L."/>
            <person name="Wang Z."/>
            <person name="Xia Z."/>
            <person name="Xiao L."/>
            <person name="Anderson O.D."/>
            <person name="Ouyang S."/>
            <person name="Liang Y."/>
            <person name="Zimin A.V."/>
            <person name="Pertea G."/>
            <person name="Qi P."/>
            <person name="Bennetzen J.L."/>
            <person name="Dai X."/>
            <person name="Dawson M.W."/>
            <person name="Muller H.G."/>
            <person name="Kugler K."/>
            <person name="Rivarola-Duarte L."/>
            <person name="Spannagl M."/>
            <person name="Mayer K.F.X."/>
            <person name="Lu F.H."/>
            <person name="Bevan M.W."/>
            <person name="Leroy P."/>
            <person name="Li P."/>
            <person name="You F.M."/>
            <person name="Sun Q."/>
            <person name="Liu Z."/>
            <person name="Lyons E."/>
            <person name="Wicker T."/>
            <person name="Salzberg S.L."/>
            <person name="Devos K.M."/>
            <person name="Dvorak J."/>
        </authorList>
    </citation>
    <scope>NUCLEOTIDE SEQUENCE [LARGE SCALE GENOMIC DNA]</scope>
    <source>
        <strain evidence="4">cv. AL8/78</strain>
    </source>
</reference>
<feature type="domain" description="SWIM-type" evidence="3">
    <location>
        <begin position="248"/>
        <end position="284"/>
    </location>
</feature>
<dbReference type="GO" id="GO:0008270">
    <property type="term" value="F:zinc ion binding"/>
    <property type="evidence" value="ECO:0007669"/>
    <property type="project" value="UniProtKB-UniRule"/>
</dbReference>
<keyword evidence="1 2" id="KW-0863">Zinc-finger</keyword>
<keyword evidence="2" id="KW-0862">Zinc</keyword>
<evidence type="ECO:0000259" key="3">
    <source>
        <dbReference type="PROSITE" id="PS50966"/>
    </source>
</evidence>
<dbReference type="Pfam" id="PF10551">
    <property type="entry name" value="MULE"/>
    <property type="match status" value="1"/>
</dbReference>
<dbReference type="EnsemblPlants" id="AET1Gv20061600.3">
    <property type="protein sequence ID" value="AET1Gv20061600.3"/>
    <property type="gene ID" value="AET1Gv20061600"/>
</dbReference>
<dbReference type="InterPro" id="IPR007527">
    <property type="entry name" value="Znf_SWIM"/>
</dbReference>
<dbReference type="PANTHER" id="PTHR31669:SF307">
    <property type="entry name" value="PROTEIN FAR1-RELATED SEQUENCE"/>
    <property type="match status" value="1"/>
</dbReference>
<keyword evidence="5" id="KW-1185">Reference proteome</keyword>
<reference evidence="4" key="5">
    <citation type="journal article" date="2021" name="G3 (Bethesda)">
        <title>Aegilops tauschii genome assembly Aet v5.0 features greater sequence contiguity and improved annotation.</title>
        <authorList>
            <person name="Wang L."/>
            <person name="Zhu T."/>
            <person name="Rodriguez J.C."/>
            <person name="Deal K.R."/>
            <person name="Dubcovsky J."/>
            <person name="McGuire P.E."/>
            <person name="Lux T."/>
            <person name="Spannagl M."/>
            <person name="Mayer K.F.X."/>
            <person name="Baldrich P."/>
            <person name="Meyers B.C."/>
            <person name="Huo N."/>
            <person name="Gu Y.Q."/>
            <person name="Zhou H."/>
            <person name="Devos K.M."/>
            <person name="Bennetzen J.L."/>
            <person name="Unver T."/>
            <person name="Budak H."/>
            <person name="Gulick P.J."/>
            <person name="Galiba G."/>
            <person name="Kalapos B."/>
            <person name="Nelson D.R."/>
            <person name="Li P."/>
            <person name="You F.M."/>
            <person name="Luo M.C."/>
            <person name="Dvorak J."/>
        </authorList>
    </citation>
    <scope>NUCLEOTIDE SEQUENCE [LARGE SCALE GENOMIC DNA]</scope>
    <source>
        <strain evidence="4">cv. AL8/78</strain>
    </source>
</reference>
<dbReference type="PROSITE" id="PS50966">
    <property type="entry name" value="ZF_SWIM"/>
    <property type="match status" value="1"/>
</dbReference>
<dbReference type="InterPro" id="IPR018289">
    <property type="entry name" value="MULE_transposase_dom"/>
</dbReference>
<name>A0A452XM60_AEGTS</name>
<evidence type="ECO:0000313" key="4">
    <source>
        <dbReference type="EnsemblPlants" id="AET1Gv20061600.3"/>
    </source>
</evidence>
<keyword evidence="2" id="KW-0479">Metal-binding</keyword>
<evidence type="ECO:0000256" key="2">
    <source>
        <dbReference type="RuleBase" id="RU367018"/>
    </source>
</evidence>
<dbReference type="Gramene" id="AET1Gv20061600.3">
    <property type="protein sequence ID" value="AET1Gv20061600.3"/>
    <property type="gene ID" value="AET1Gv20061600"/>
</dbReference>
<protein>
    <recommendedName>
        <fullName evidence="2">Protein FAR1-RELATED SEQUENCE</fullName>
    </recommendedName>
</protein>
<dbReference type="GO" id="GO:0005634">
    <property type="term" value="C:nucleus"/>
    <property type="evidence" value="ECO:0007669"/>
    <property type="project" value="UniProtKB-SubCell"/>
</dbReference>
<comment type="similarity">
    <text evidence="2">Belongs to the FHY3/FAR1 family.</text>
</comment>
<evidence type="ECO:0000313" key="5">
    <source>
        <dbReference type="Proteomes" id="UP000015105"/>
    </source>
</evidence>
<organism evidence="4 5">
    <name type="scientific">Aegilops tauschii subsp. strangulata</name>
    <name type="common">Goatgrass</name>
    <dbReference type="NCBI Taxonomy" id="200361"/>
    <lineage>
        <taxon>Eukaryota</taxon>
        <taxon>Viridiplantae</taxon>
        <taxon>Streptophyta</taxon>
        <taxon>Embryophyta</taxon>
        <taxon>Tracheophyta</taxon>
        <taxon>Spermatophyta</taxon>
        <taxon>Magnoliopsida</taxon>
        <taxon>Liliopsida</taxon>
        <taxon>Poales</taxon>
        <taxon>Poaceae</taxon>
        <taxon>BOP clade</taxon>
        <taxon>Pooideae</taxon>
        <taxon>Triticodae</taxon>
        <taxon>Triticeae</taxon>
        <taxon>Triticinae</taxon>
        <taxon>Aegilops</taxon>
    </lineage>
</organism>
<dbReference type="Proteomes" id="UP000015105">
    <property type="component" value="Chromosome 1D"/>
</dbReference>
<accession>A0A452XM60</accession>